<evidence type="ECO:0000313" key="2">
    <source>
        <dbReference type="Proteomes" id="UP000032142"/>
    </source>
</evidence>
<protein>
    <submittedName>
        <fullName evidence="1">Putative membrane ycf1</fullName>
    </submittedName>
</protein>
<dbReference type="EMBL" id="KN423985">
    <property type="protein sequence ID" value="KHG23140.1"/>
    <property type="molecule type" value="Genomic_DNA"/>
</dbReference>
<accession>A0A0B0PDX5</accession>
<keyword evidence="2" id="KW-1185">Reference proteome</keyword>
<evidence type="ECO:0000313" key="1">
    <source>
        <dbReference type="EMBL" id="KHG23140.1"/>
    </source>
</evidence>
<dbReference type="AlphaFoldDB" id="A0A0B0PDX5"/>
<proteinExistence type="predicted"/>
<sequence length="80" mass="9152">MQYCSRGQNIPFGVPSNQACPRSVFLRVKSSIEINAHKRINRRYPLWNRAFLGNPHCATNFSAHFIQAILENPSKPILDI</sequence>
<reference evidence="2" key="1">
    <citation type="submission" date="2014-09" db="EMBL/GenBank/DDBJ databases">
        <authorList>
            <person name="Mudge J."/>
            <person name="Ramaraj T."/>
            <person name="Lindquist I.E."/>
            <person name="Bharti A.K."/>
            <person name="Sundararajan A."/>
            <person name="Cameron C.T."/>
            <person name="Woodward J.E."/>
            <person name="May G.D."/>
            <person name="Brubaker C."/>
            <person name="Broadhvest J."/>
            <person name="Wilkins T.A."/>
        </authorList>
    </citation>
    <scope>NUCLEOTIDE SEQUENCE</scope>
    <source>
        <strain evidence="2">cv. AKA8401</strain>
    </source>
</reference>
<gene>
    <name evidence="1" type="ORF">F383_28851</name>
</gene>
<dbReference type="Proteomes" id="UP000032142">
    <property type="component" value="Unassembled WGS sequence"/>
</dbReference>
<name>A0A0B0PDX5_GOSAR</name>
<organism evidence="1 2">
    <name type="scientific">Gossypium arboreum</name>
    <name type="common">Tree cotton</name>
    <name type="synonym">Gossypium nanking</name>
    <dbReference type="NCBI Taxonomy" id="29729"/>
    <lineage>
        <taxon>Eukaryota</taxon>
        <taxon>Viridiplantae</taxon>
        <taxon>Streptophyta</taxon>
        <taxon>Embryophyta</taxon>
        <taxon>Tracheophyta</taxon>
        <taxon>Spermatophyta</taxon>
        <taxon>Magnoliopsida</taxon>
        <taxon>eudicotyledons</taxon>
        <taxon>Gunneridae</taxon>
        <taxon>Pentapetalae</taxon>
        <taxon>rosids</taxon>
        <taxon>malvids</taxon>
        <taxon>Malvales</taxon>
        <taxon>Malvaceae</taxon>
        <taxon>Malvoideae</taxon>
        <taxon>Gossypium</taxon>
    </lineage>
</organism>